<comment type="cofactor">
    <cofactor evidence="1">
        <name>FAD</name>
        <dbReference type="ChEBI" id="CHEBI:57692"/>
    </cofactor>
</comment>
<sequence length="597" mass="65026">MRLLLSPSLIALSLGVTLLIATPTSAQGAGTSRPKNLCKCIPDDKTCWPSEAAWEEFNDKKGVNGKNGVHGRLIATTPVASVCHGMPGVPRDEAKCKEVEAGYGFDKWRSNQPGAVMSANWETFMGEGCLLKQTTPCEQGAVPLYTVNATSVDDVVATVKFASKNNLPFVVKNTGHDYLGRSMGIYSLSLWTHFMKKISHNDMFIPDGAPANTKAEAAMILEPGVVWEEAYNYANQHNRLVVGGNHPTVGAAGGFCQSGGHGPLSPLHGLCVDNVLQYKVVIANGTVLDANAYQNQDLFWALRGGGPSYGVVVEAVYRTHPPASFQVALLNITATDEAMMLKVSEAYYAHQTRLSAAKWAGYALTRKDHLFMVYHLPNGNEATARNDFAPFKQELEAIGATIDKERYLPMPSYKAFLDFWASISSGRNVGLNLLLGSRLIPSTMLSSREGSKQLATTMFGILKATQPNTKEYLSMLVTGGQVAKANAAETSVHPGWRTAGLFNVIYGGWADSTPVDQQKDFATRLTTAVDELRKITPGAGTYMNEADANEPDFKDAFFGPNYQRLLEIKNKYDPQSLFYCRKCVGSDEWDALSVCRM</sequence>
<keyword evidence="5" id="KW-0560">Oxidoreductase</keyword>
<dbReference type="PANTHER" id="PTHR42973:SF39">
    <property type="entry name" value="FAD-BINDING PCMH-TYPE DOMAIN-CONTAINING PROTEIN"/>
    <property type="match status" value="1"/>
</dbReference>
<evidence type="ECO:0000313" key="8">
    <source>
        <dbReference type="EMBL" id="KAG0268278.1"/>
    </source>
</evidence>
<dbReference type="SUPFAM" id="SSF56176">
    <property type="entry name" value="FAD-binding/transporter-associated domain-like"/>
    <property type="match status" value="1"/>
</dbReference>
<proteinExistence type="inferred from homology"/>
<dbReference type="AlphaFoldDB" id="A0A9P6QLA2"/>
<evidence type="ECO:0000256" key="4">
    <source>
        <dbReference type="ARBA" id="ARBA00022827"/>
    </source>
</evidence>
<organism evidence="8 9">
    <name type="scientific">Actinomortierella ambigua</name>
    <dbReference type="NCBI Taxonomy" id="1343610"/>
    <lineage>
        <taxon>Eukaryota</taxon>
        <taxon>Fungi</taxon>
        <taxon>Fungi incertae sedis</taxon>
        <taxon>Mucoromycota</taxon>
        <taxon>Mortierellomycotina</taxon>
        <taxon>Mortierellomycetes</taxon>
        <taxon>Mortierellales</taxon>
        <taxon>Mortierellaceae</taxon>
        <taxon>Actinomortierella</taxon>
    </lineage>
</organism>
<evidence type="ECO:0000256" key="5">
    <source>
        <dbReference type="ARBA" id="ARBA00023002"/>
    </source>
</evidence>
<evidence type="ECO:0000259" key="7">
    <source>
        <dbReference type="PROSITE" id="PS51387"/>
    </source>
</evidence>
<feature type="domain" description="FAD-binding PCMH-type" evidence="7">
    <location>
        <begin position="139"/>
        <end position="322"/>
    </location>
</feature>
<evidence type="ECO:0000256" key="6">
    <source>
        <dbReference type="SAM" id="SignalP"/>
    </source>
</evidence>
<keyword evidence="6" id="KW-0732">Signal</keyword>
<comment type="caution">
    <text evidence="8">The sequence shown here is derived from an EMBL/GenBank/DDBJ whole genome shotgun (WGS) entry which is preliminary data.</text>
</comment>
<evidence type="ECO:0000256" key="1">
    <source>
        <dbReference type="ARBA" id="ARBA00001974"/>
    </source>
</evidence>
<dbReference type="Proteomes" id="UP000807716">
    <property type="component" value="Unassembled WGS sequence"/>
</dbReference>
<feature type="chain" id="PRO_5040515800" description="FAD-binding PCMH-type domain-containing protein" evidence="6">
    <location>
        <begin position="27"/>
        <end position="597"/>
    </location>
</feature>
<dbReference type="InterPro" id="IPR012951">
    <property type="entry name" value="BBE"/>
</dbReference>
<dbReference type="PANTHER" id="PTHR42973">
    <property type="entry name" value="BINDING OXIDOREDUCTASE, PUTATIVE (AFU_ORTHOLOGUE AFUA_1G17690)-RELATED"/>
    <property type="match status" value="1"/>
</dbReference>
<feature type="signal peptide" evidence="6">
    <location>
        <begin position="1"/>
        <end position="26"/>
    </location>
</feature>
<dbReference type="InterPro" id="IPR016169">
    <property type="entry name" value="FAD-bd_PCMH_sub2"/>
</dbReference>
<dbReference type="InterPro" id="IPR016166">
    <property type="entry name" value="FAD-bd_PCMH"/>
</dbReference>
<name>A0A9P6QLA2_9FUNG</name>
<dbReference type="Pfam" id="PF01565">
    <property type="entry name" value="FAD_binding_4"/>
    <property type="match status" value="1"/>
</dbReference>
<comment type="similarity">
    <text evidence="2">Belongs to the oxygen-dependent FAD-linked oxidoreductase family.</text>
</comment>
<evidence type="ECO:0000313" key="9">
    <source>
        <dbReference type="Proteomes" id="UP000807716"/>
    </source>
</evidence>
<dbReference type="InterPro" id="IPR006094">
    <property type="entry name" value="Oxid_FAD_bind_N"/>
</dbReference>
<keyword evidence="3" id="KW-0285">Flavoprotein</keyword>
<evidence type="ECO:0000256" key="3">
    <source>
        <dbReference type="ARBA" id="ARBA00022630"/>
    </source>
</evidence>
<dbReference type="GO" id="GO:0016491">
    <property type="term" value="F:oxidoreductase activity"/>
    <property type="evidence" value="ECO:0007669"/>
    <property type="project" value="UniProtKB-KW"/>
</dbReference>
<dbReference type="Gene3D" id="3.30.465.10">
    <property type="match status" value="2"/>
</dbReference>
<evidence type="ECO:0000256" key="2">
    <source>
        <dbReference type="ARBA" id="ARBA00005466"/>
    </source>
</evidence>
<reference evidence="8" key="1">
    <citation type="journal article" date="2020" name="Fungal Divers.">
        <title>Resolving the Mortierellaceae phylogeny through synthesis of multi-gene phylogenetics and phylogenomics.</title>
        <authorList>
            <person name="Vandepol N."/>
            <person name="Liber J."/>
            <person name="Desiro A."/>
            <person name="Na H."/>
            <person name="Kennedy M."/>
            <person name="Barry K."/>
            <person name="Grigoriev I.V."/>
            <person name="Miller A.N."/>
            <person name="O'Donnell K."/>
            <person name="Stajich J.E."/>
            <person name="Bonito G."/>
        </authorList>
    </citation>
    <scope>NUCLEOTIDE SEQUENCE</scope>
    <source>
        <strain evidence="8">BC1065</strain>
    </source>
</reference>
<keyword evidence="9" id="KW-1185">Reference proteome</keyword>
<dbReference type="InterPro" id="IPR036318">
    <property type="entry name" value="FAD-bd_PCMH-like_sf"/>
</dbReference>
<dbReference type="PROSITE" id="PS51387">
    <property type="entry name" value="FAD_PCMH"/>
    <property type="match status" value="1"/>
</dbReference>
<protein>
    <recommendedName>
        <fullName evidence="7">FAD-binding PCMH-type domain-containing protein</fullName>
    </recommendedName>
</protein>
<dbReference type="GO" id="GO:0071949">
    <property type="term" value="F:FAD binding"/>
    <property type="evidence" value="ECO:0007669"/>
    <property type="project" value="InterPro"/>
</dbReference>
<keyword evidence="4" id="KW-0274">FAD</keyword>
<dbReference type="Pfam" id="PF08031">
    <property type="entry name" value="BBE"/>
    <property type="match status" value="1"/>
</dbReference>
<gene>
    <name evidence="8" type="ORF">DFQ27_007129</name>
</gene>
<dbReference type="EMBL" id="JAAAJB010000055">
    <property type="protein sequence ID" value="KAG0268278.1"/>
    <property type="molecule type" value="Genomic_DNA"/>
</dbReference>
<dbReference type="OrthoDB" id="9983560at2759"/>
<accession>A0A9P6QLA2</accession>
<dbReference type="InterPro" id="IPR050416">
    <property type="entry name" value="FAD-linked_Oxidoreductase"/>
</dbReference>